<name>A0A2T9Y8A3_9FUNG</name>
<keyword evidence="5" id="KW-0804">Transcription</keyword>
<dbReference type="PANTHER" id="PTHR12144">
    <property type="entry name" value="NEGATIVE ELONGATION FACTOR D"/>
    <property type="match status" value="1"/>
</dbReference>
<keyword evidence="3" id="KW-0678">Repressor</keyword>
<dbReference type="Pfam" id="PF04858">
    <property type="entry name" value="TH1"/>
    <property type="match status" value="1"/>
</dbReference>
<dbReference type="GO" id="GO:0003723">
    <property type="term" value="F:RNA binding"/>
    <property type="evidence" value="ECO:0007669"/>
    <property type="project" value="TreeGrafter"/>
</dbReference>
<gene>
    <name evidence="8" type="ORF">BB561_005770</name>
</gene>
<evidence type="ECO:0000256" key="5">
    <source>
        <dbReference type="ARBA" id="ARBA00023163"/>
    </source>
</evidence>
<accession>A0A2T9Y8A3</accession>
<dbReference type="Proteomes" id="UP000245383">
    <property type="component" value="Unassembled WGS sequence"/>
</dbReference>
<keyword evidence="9" id="KW-1185">Reference proteome</keyword>
<evidence type="ECO:0000313" key="9">
    <source>
        <dbReference type="Proteomes" id="UP000245383"/>
    </source>
</evidence>
<evidence type="ECO:0000256" key="1">
    <source>
        <dbReference type="ARBA" id="ARBA00004123"/>
    </source>
</evidence>
<dbReference type="GO" id="GO:0034244">
    <property type="term" value="P:negative regulation of transcription elongation by RNA polymerase II"/>
    <property type="evidence" value="ECO:0007669"/>
    <property type="project" value="TreeGrafter"/>
</dbReference>
<feature type="transmembrane region" description="Helical" evidence="7">
    <location>
        <begin position="466"/>
        <end position="488"/>
    </location>
</feature>
<evidence type="ECO:0000256" key="2">
    <source>
        <dbReference type="ARBA" id="ARBA00005726"/>
    </source>
</evidence>
<keyword evidence="6" id="KW-0539">Nucleus</keyword>
<dbReference type="STRING" id="133385.A0A2T9Y8A3"/>
<sequence length="584" mass="65890">MNEQEKELQQQELLKCSHPDAIMDKETVTAANEYISKAGTPFNIMRALVDGYKGYSAATNQMASDFLLCFQQEATPILLAAVKETLDKLVENEKAAGVLESFNAIESNVSDPNSNDVETQESIKEDQQMISNLIENKDFREIICELAEKYPKSELLSKLLTDVSQKGYQSEVASINGAASYPDLFFEMLSTAIEGIKLADDGDIKAHKRSGEKAYVFQRVIEELEGRVYKQFERPLVATHIQILLEGLPIDGKNSVSLALVSMLQSGRAAPGDLYKAFHDSTNPPPTKVIRNTDITELLLKEVFNFYNEEEDSTVLPETLVDKYLWLISYSASTVDNIDDPVEKLELEKNRVELVQTLKQITKRFGSITLMADFNKMISWLLEIIRIPIAALLTTEWLRSVLTANNFNFLETYYRQGEIPMPIVLLEEIAFLQPQLRPQVFSVYVEIFTCRIEDFLPEVRISFQQVILGLMINLVQMGYGLAVSRFILDQLQQRTIDESLVVLYISKLLEMLAPPYISELSMLLLQLIVRVIPALIDTVGIHSNILYFLKCITSSSIKYTTGEISQPAIEASLLLLQLFSGLSE</sequence>
<dbReference type="GO" id="GO:0032021">
    <property type="term" value="C:NELF complex"/>
    <property type="evidence" value="ECO:0007669"/>
    <property type="project" value="TreeGrafter"/>
</dbReference>
<keyword evidence="7" id="KW-0812">Transmembrane</keyword>
<evidence type="ECO:0000313" key="8">
    <source>
        <dbReference type="EMBL" id="PVU88563.1"/>
    </source>
</evidence>
<keyword evidence="4" id="KW-0805">Transcription regulation</keyword>
<keyword evidence="7" id="KW-1133">Transmembrane helix</keyword>
<evidence type="ECO:0000256" key="6">
    <source>
        <dbReference type="ARBA" id="ARBA00023242"/>
    </source>
</evidence>
<evidence type="ECO:0000256" key="4">
    <source>
        <dbReference type="ARBA" id="ARBA00023015"/>
    </source>
</evidence>
<feature type="transmembrane region" description="Helical" evidence="7">
    <location>
        <begin position="500"/>
        <end position="517"/>
    </location>
</feature>
<keyword evidence="7" id="KW-0472">Membrane</keyword>
<organism evidence="8 9">
    <name type="scientific">Smittium simulii</name>
    <dbReference type="NCBI Taxonomy" id="133385"/>
    <lineage>
        <taxon>Eukaryota</taxon>
        <taxon>Fungi</taxon>
        <taxon>Fungi incertae sedis</taxon>
        <taxon>Zoopagomycota</taxon>
        <taxon>Kickxellomycotina</taxon>
        <taxon>Harpellomycetes</taxon>
        <taxon>Harpellales</taxon>
        <taxon>Legeriomycetaceae</taxon>
        <taxon>Smittium</taxon>
    </lineage>
</organism>
<comment type="caution">
    <text evidence="8">The sequence shown here is derived from an EMBL/GenBank/DDBJ whole genome shotgun (WGS) entry which is preliminary data.</text>
</comment>
<dbReference type="PANTHER" id="PTHR12144:SF0">
    <property type="entry name" value="NEGATIVE ELONGATION FACTOR C_D"/>
    <property type="match status" value="1"/>
</dbReference>
<evidence type="ECO:0000256" key="7">
    <source>
        <dbReference type="SAM" id="Phobius"/>
    </source>
</evidence>
<dbReference type="EMBL" id="MBFR01000372">
    <property type="protein sequence ID" value="PVU88563.1"/>
    <property type="molecule type" value="Genomic_DNA"/>
</dbReference>
<evidence type="ECO:0000256" key="3">
    <source>
        <dbReference type="ARBA" id="ARBA00022491"/>
    </source>
</evidence>
<dbReference type="AlphaFoldDB" id="A0A2T9Y8A3"/>
<comment type="subcellular location">
    <subcellularLocation>
        <location evidence="1">Nucleus</location>
    </subcellularLocation>
</comment>
<proteinExistence type="inferred from homology"/>
<feature type="transmembrane region" description="Helical" evidence="7">
    <location>
        <begin position="523"/>
        <end position="549"/>
    </location>
</feature>
<protein>
    <submittedName>
        <fullName evidence="8">Uncharacterized protein</fullName>
    </submittedName>
</protein>
<dbReference type="OrthoDB" id="511287at2759"/>
<comment type="similarity">
    <text evidence="2">Belongs to the NELF-D family.</text>
</comment>
<dbReference type="InterPro" id="IPR006942">
    <property type="entry name" value="TH1"/>
</dbReference>
<reference evidence="8 9" key="1">
    <citation type="journal article" date="2018" name="MBio">
        <title>Comparative Genomics Reveals the Core Gene Toolbox for the Fungus-Insect Symbiosis.</title>
        <authorList>
            <person name="Wang Y."/>
            <person name="Stata M."/>
            <person name="Wang W."/>
            <person name="Stajich J.E."/>
            <person name="White M.M."/>
            <person name="Moncalvo J.M."/>
        </authorList>
    </citation>
    <scope>NUCLEOTIDE SEQUENCE [LARGE SCALE GENOMIC DNA]</scope>
    <source>
        <strain evidence="8 9">SWE-8-4</strain>
    </source>
</reference>